<protein>
    <submittedName>
        <fullName evidence="4">DinB family protein</fullName>
    </submittedName>
</protein>
<dbReference type="EMBL" id="CP120682">
    <property type="protein sequence ID" value="WKN34297.1"/>
    <property type="molecule type" value="Genomic_DNA"/>
</dbReference>
<organism evidence="4">
    <name type="scientific">Roseihalotalea indica</name>
    <dbReference type="NCBI Taxonomy" id="2867963"/>
    <lineage>
        <taxon>Bacteria</taxon>
        <taxon>Pseudomonadati</taxon>
        <taxon>Bacteroidota</taxon>
        <taxon>Cytophagia</taxon>
        <taxon>Cytophagales</taxon>
        <taxon>Catalimonadaceae</taxon>
        <taxon>Roseihalotalea</taxon>
    </lineage>
</organism>
<name>A0AA49GGU0_9BACT</name>
<dbReference type="PANTHER" id="PTHR37302">
    <property type="entry name" value="SLR1116 PROTEIN"/>
    <property type="match status" value="1"/>
</dbReference>
<dbReference type="Pfam" id="PF05163">
    <property type="entry name" value="DinB"/>
    <property type="match status" value="1"/>
</dbReference>
<feature type="binding site" evidence="3">
    <location>
        <position position="118"/>
    </location>
    <ligand>
        <name>a divalent metal cation</name>
        <dbReference type="ChEBI" id="CHEBI:60240"/>
    </ligand>
</feature>
<evidence type="ECO:0000256" key="3">
    <source>
        <dbReference type="PIRSR" id="PIRSR607837-1"/>
    </source>
</evidence>
<dbReference type="GO" id="GO:0046872">
    <property type="term" value="F:metal ion binding"/>
    <property type="evidence" value="ECO:0007669"/>
    <property type="project" value="UniProtKB-KW"/>
</dbReference>
<comment type="similarity">
    <text evidence="1">Belongs to the DinB family.</text>
</comment>
<evidence type="ECO:0000256" key="2">
    <source>
        <dbReference type="ARBA" id="ARBA00022723"/>
    </source>
</evidence>
<dbReference type="InterPro" id="IPR034660">
    <property type="entry name" value="DinB/YfiT-like"/>
</dbReference>
<dbReference type="AlphaFoldDB" id="A0AA49GGU0"/>
<gene>
    <name evidence="4" type="ORF">K4G66_18120</name>
</gene>
<feature type="binding site" evidence="3">
    <location>
        <position position="39"/>
    </location>
    <ligand>
        <name>a divalent metal cation</name>
        <dbReference type="ChEBI" id="CHEBI:60240"/>
    </ligand>
</feature>
<reference evidence="4" key="2">
    <citation type="journal article" date="2024" name="Antonie Van Leeuwenhoek">
        <title>Roseihalotalea indica gen. nov., sp. nov., a halophilic Bacteroidetes from mesopelagic Southwest Indian Ocean with higher carbohydrate metabolic potential.</title>
        <authorList>
            <person name="Chen B."/>
            <person name="Zhang M."/>
            <person name="Lin D."/>
            <person name="Ye J."/>
            <person name="Tang K."/>
        </authorList>
    </citation>
    <scope>NUCLEOTIDE SEQUENCE</scope>
    <source>
        <strain evidence="4">TK19036</strain>
    </source>
</reference>
<proteinExistence type="inferred from homology"/>
<feature type="binding site" evidence="3">
    <location>
        <position position="122"/>
    </location>
    <ligand>
        <name>a divalent metal cation</name>
        <dbReference type="ChEBI" id="CHEBI:60240"/>
    </ligand>
</feature>
<sequence>MHHYFHRLFRYNYDTNQQLIRYLDTHSIDEAQINTWLSHLLNAHLIWIARLRGATSPYAVWQEHSRQELPSLNQQAYKETEYFLNTTEDLSLRIAYCNSKGDSFENRTDDILWHIINHATHHRAQISTLIRQSGLTPEPMDFIFYVRNEEV</sequence>
<dbReference type="InterPro" id="IPR007837">
    <property type="entry name" value="DinB"/>
</dbReference>
<evidence type="ECO:0000313" key="4">
    <source>
        <dbReference type="EMBL" id="WKN34297.1"/>
    </source>
</evidence>
<dbReference type="SUPFAM" id="SSF109854">
    <property type="entry name" value="DinB/YfiT-like putative metalloenzymes"/>
    <property type="match status" value="1"/>
</dbReference>
<dbReference type="Gene3D" id="1.20.120.450">
    <property type="entry name" value="dinb family like domain"/>
    <property type="match status" value="1"/>
</dbReference>
<accession>A0AA49GGU0</accession>
<keyword evidence="2 3" id="KW-0479">Metal-binding</keyword>
<reference evidence="4" key="1">
    <citation type="journal article" date="2023" name="Comput. Struct. Biotechnol. J.">
        <title>Discovery of a novel marine Bacteroidetes with a rich repertoire of carbohydrate-active enzymes.</title>
        <authorList>
            <person name="Chen B."/>
            <person name="Liu G."/>
            <person name="Chen Q."/>
            <person name="Wang H."/>
            <person name="Liu L."/>
            <person name="Tang K."/>
        </authorList>
    </citation>
    <scope>NUCLEOTIDE SEQUENCE</scope>
    <source>
        <strain evidence="4">TK19036</strain>
    </source>
</reference>
<dbReference type="PANTHER" id="PTHR37302:SF3">
    <property type="entry name" value="DAMAGE-INDUCIBLE PROTEIN DINB"/>
    <property type="match status" value="1"/>
</dbReference>
<evidence type="ECO:0000256" key="1">
    <source>
        <dbReference type="ARBA" id="ARBA00008635"/>
    </source>
</evidence>